<protein>
    <submittedName>
        <fullName evidence="7">MFS transporter</fullName>
    </submittedName>
</protein>
<feature type="transmembrane region" description="Helical" evidence="5">
    <location>
        <begin position="54"/>
        <end position="76"/>
    </location>
</feature>
<comment type="subcellular location">
    <subcellularLocation>
        <location evidence="1">Cell membrane</location>
        <topology evidence="1">Multi-pass membrane protein</topology>
    </subcellularLocation>
</comment>
<dbReference type="PROSITE" id="PS50850">
    <property type="entry name" value="MFS"/>
    <property type="match status" value="1"/>
</dbReference>
<keyword evidence="2 5" id="KW-0812">Transmembrane</keyword>
<feature type="transmembrane region" description="Helical" evidence="5">
    <location>
        <begin position="390"/>
        <end position="412"/>
    </location>
</feature>
<dbReference type="RefSeq" id="WP_341471246.1">
    <property type="nucleotide sequence ID" value="NZ_CP128400.1"/>
</dbReference>
<feature type="transmembrane region" description="Helical" evidence="5">
    <location>
        <begin position="12"/>
        <end position="34"/>
    </location>
</feature>
<feature type="transmembrane region" description="Helical" evidence="5">
    <location>
        <begin position="141"/>
        <end position="163"/>
    </location>
</feature>
<dbReference type="GO" id="GO:0022857">
    <property type="term" value="F:transmembrane transporter activity"/>
    <property type="evidence" value="ECO:0007669"/>
    <property type="project" value="InterPro"/>
</dbReference>
<dbReference type="Gene3D" id="1.20.1250.20">
    <property type="entry name" value="MFS general substrate transporter like domains"/>
    <property type="match status" value="2"/>
</dbReference>
<accession>A0A8T7M5S1</accession>
<evidence type="ECO:0000256" key="3">
    <source>
        <dbReference type="ARBA" id="ARBA00022989"/>
    </source>
</evidence>
<dbReference type="SUPFAM" id="SSF103473">
    <property type="entry name" value="MFS general substrate transporter"/>
    <property type="match status" value="1"/>
</dbReference>
<evidence type="ECO:0000313" key="7">
    <source>
        <dbReference type="EMBL" id="NWJ47445.1"/>
    </source>
</evidence>
<feature type="transmembrane region" description="Helical" evidence="5">
    <location>
        <begin position="303"/>
        <end position="322"/>
    </location>
</feature>
<reference evidence="7 9" key="1">
    <citation type="submission" date="2020-06" db="EMBL/GenBank/DDBJ databases">
        <title>Anoxygenic phototrophic Chloroflexota member uses a Type I reaction center.</title>
        <authorList>
            <person name="Tsuji J.M."/>
            <person name="Shaw N.A."/>
            <person name="Nagashima S."/>
            <person name="Venkiteswaran J."/>
            <person name="Schiff S.L."/>
            <person name="Hanada S."/>
            <person name="Tank M."/>
            <person name="Neufeld J.D."/>
        </authorList>
    </citation>
    <scope>NUCLEOTIDE SEQUENCE [LARGE SCALE GENOMIC DNA]</scope>
    <source>
        <strain evidence="7">L227-S17</strain>
    </source>
</reference>
<evidence type="ECO:0000256" key="4">
    <source>
        <dbReference type="ARBA" id="ARBA00023136"/>
    </source>
</evidence>
<name>A0A8T7M5S1_9CHLR</name>
<feature type="transmembrane region" description="Helical" evidence="5">
    <location>
        <begin position="175"/>
        <end position="195"/>
    </location>
</feature>
<feature type="transmembrane region" description="Helical" evidence="5">
    <location>
        <begin position="83"/>
        <end position="102"/>
    </location>
</feature>
<dbReference type="InterPro" id="IPR020846">
    <property type="entry name" value="MFS_dom"/>
</dbReference>
<evidence type="ECO:0000256" key="5">
    <source>
        <dbReference type="SAM" id="Phobius"/>
    </source>
</evidence>
<proteinExistence type="predicted"/>
<dbReference type="InterPro" id="IPR011701">
    <property type="entry name" value="MFS"/>
</dbReference>
<dbReference type="PANTHER" id="PTHR23537">
    <property type="match status" value="1"/>
</dbReference>
<dbReference type="Proteomes" id="UP001431572">
    <property type="component" value="Chromosome 2"/>
</dbReference>
<dbReference type="Proteomes" id="UP000521676">
    <property type="component" value="Unassembled WGS sequence"/>
</dbReference>
<evidence type="ECO:0000256" key="1">
    <source>
        <dbReference type="ARBA" id="ARBA00004651"/>
    </source>
</evidence>
<dbReference type="GO" id="GO:0005886">
    <property type="term" value="C:plasma membrane"/>
    <property type="evidence" value="ECO:0007669"/>
    <property type="project" value="UniProtKB-SubCell"/>
</dbReference>
<feature type="transmembrane region" description="Helical" evidence="5">
    <location>
        <begin position="239"/>
        <end position="264"/>
    </location>
</feature>
<evidence type="ECO:0000313" key="9">
    <source>
        <dbReference type="Proteomes" id="UP000521676"/>
    </source>
</evidence>
<dbReference type="AlphaFoldDB" id="A0A8T7M5S1"/>
<organism evidence="7 9">
    <name type="scientific">Candidatus Chlorohelix allophototropha</name>
    <dbReference type="NCBI Taxonomy" id="3003348"/>
    <lineage>
        <taxon>Bacteria</taxon>
        <taxon>Bacillati</taxon>
        <taxon>Chloroflexota</taxon>
        <taxon>Chloroflexia</taxon>
        <taxon>Candidatus Chloroheliales</taxon>
        <taxon>Candidatus Chloroheliaceae</taxon>
        <taxon>Candidatus Chlorohelix</taxon>
    </lineage>
</organism>
<feature type="transmembrane region" description="Helical" evidence="5">
    <location>
        <begin position="276"/>
        <end position="296"/>
    </location>
</feature>
<dbReference type="EMBL" id="JACATZ010000003">
    <property type="protein sequence ID" value="NWJ47445.1"/>
    <property type="molecule type" value="Genomic_DNA"/>
</dbReference>
<evidence type="ECO:0000259" key="6">
    <source>
        <dbReference type="PROSITE" id="PS50850"/>
    </source>
</evidence>
<dbReference type="InterPro" id="IPR010645">
    <property type="entry name" value="MFS_4"/>
</dbReference>
<sequence>MSKSGNNSTRWHYAYIILGTGMLCLVSSLGFGRFSYALLLPAMRADFNTSYTQMGSIATANALAYMISALVCGILTGRFGARVVITCALILCAIGVVCTGLAQSVEQAAIFQFLCGLGTGGAVGPVYAITNPWFAPHKRGLATGIVQMGSGLGLLVGGFLVPQLQNAGGESGWRYAWYALGLLIFVVSFLAAILLRNNPAAQGLSPFGSKNQPSKVAHPTHARSSQLANLKSVYTSIRIWHLGIIFSCFGLSYVVYTVYFAAYLVSNGLSNQEAGFIWSAGGFVSVGGSLLWGIVADRRGSRFSLMAVLSIQATALLILSLFNNTLGYYLGAMLYGLALWGIPVVISYTTALVAGPKMTAPALGMVIVCFSVGQVIGPLLAGWLKDVSGSLVIPLIVASCIAWVGVLLSTMVKIPRYS</sequence>
<keyword evidence="3 5" id="KW-1133">Transmembrane helix</keyword>
<feature type="transmembrane region" description="Helical" evidence="5">
    <location>
        <begin position="328"/>
        <end position="350"/>
    </location>
</feature>
<feature type="transmembrane region" description="Helical" evidence="5">
    <location>
        <begin position="108"/>
        <end position="129"/>
    </location>
</feature>
<feature type="domain" description="Major facilitator superfamily (MFS) profile" evidence="6">
    <location>
        <begin position="16"/>
        <end position="417"/>
    </location>
</feature>
<evidence type="ECO:0000313" key="8">
    <source>
        <dbReference type="EMBL" id="WJW69357.1"/>
    </source>
</evidence>
<evidence type="ECO:0000313" key="10">
    <source>
        <dbReference type="Proteomes" id="UP001431572"/>
    </source>
</evidence>
<keyword evidence="10" id="KW-1185">Reference proteome</keyword>
<evidence type="ECO:0000256" key="2">
    <source>
        <dbReference type="ARBA" id="ARBA00022692"/>
    </source>
</evidence>
<gene>
    <name evidence="7" type="ORF">HXX08_16420</name>
    <name evidence="8" type="ORF">OZ401_002965</name>
</gene>
<keyword evidence="4 5" id="KW-0472">Membrane</keyword>
<dbReference type="InterPro" id="IPR036259">
    <property type="entry name" value="MFS_trans_sf"/>
</dbReference>
<dbReference type="PANTHER" id="PTHR23537:SF1">
    <property type="entry name" value="SUGAR TRANSPORTER"/>
    <property type="match status" value="1"/>
</dbReference>
<reference evidence="8" key="2">
    <citation type="journal article" date="2024" name="Nature">
        <title>Anoxygenic phototroph of the Chloroflexota uses a type I reaction centre.</title>
        <authorList>
            <person name="Tsuji J.M."/>
            <person name="Shaw N.A."/>
            <person name="Nagashima S."/>
            <person name="Venkiteswaran J.J."/>
            <person name="Schiff S.L."/>
            <person name="Watanabe T."/>
            <person name="Fukui M."/>
            <person name="Hanada S."/>
            <person name="Tank M."/>
            <person name="Neufeld J.D."/>
        </authorList>
    </citation>
    <scope>NUCLEOTIDE SEQUENCE</scope>
    <source>
        <strain evidence="8">L227-S17</strain>
    </source>
</reference>
<dbReference type="EMBL" id="CP128400">
    <property type="protein sequence ID" value="WJW69357.1"/>
    <property type="molecule type" value="Genomic_DNA"/>
</dbReference>
<feature type="transmembrane region" description="Helical" evidence="5">
    <location>
        <begin position="362"/>
        <end position="384"/>
    </location>
</feature>
<dbReference type="Pfam" id="PF07690">
    <property type="entry name" value="MFS_1"/>
    <property type="match status" value="1"/>
</dbReference>